<accession>A0A0U1L0D8</accession>
<comment type="similarity">
    <text evidence="2 6">Belongs to the 4-toluene sulfonate uptake permease (TSUP) (TC 2.A.102) family.</text>
</comment>
<protein>
    <recommendedName>
        <fullName evidence="6">Probable membrane transporter protein</fullName>
    </recommendedName>
</protein>
<dbReference type="PANTHER" id="PTHR43701:SF2">
    <property type="entry name" value="MEMBRANE TRANSPORTER PROTEIN YJNA-RELATED"/>
    <property type="match status" value="1"/>
</dbReference>
<keyword evidence="4 6" id="KW-1133">Transmembrane helix</keyword>
<dbReference type="AlphaFoldDB" id="A0A0U1L0D8"/>
<evidence type="ECO:0000256" key="3">
    <source>
        <dbReference type="ARBA" id="ARBA00022692"/>
    </source>
</evidence>
<evidence type="ECO:0000313" key="8">
    <source>
        <dbReference type="Proteomes" id="UP000049855"/>
    </source>
</evidence>
<evidence type="ECO:0000256" key="4">
    <source>
        <dbReference type="ARBA" id="ARBA00022989"/>
    </source>
</evidence>
<feature type="transmembrane region" description="Helical" evidence="6">
    <location>
        <begin position="50"/>
        <end position="68"/>
    </location>
</feature>
<comment type="subcellular location">
    <subcellularLocation>
        <location evidence="6">Cell membrane</location>
        <topology evidence="6">Multi-pass membrane protein</topology>
    </subcellularLocation>
    <subcellularLocation>
        <location evidence="1">Membrane</location>
        <topology evidence="1">Multi-pass membrane protein</topology>
    </subcellularLocation>
</comment>
<reference evidence="8" key="1">
    <citation type="submission" date="2015-03" db="EMBL/GenBank/DDBJ databases">
        <authorList>
            <person name="Nijsse Bart"/>
        </authorList>
    </citation>
    <scope>NUCLEOTIDE SEQUENCE [LARGE SCALE GENOMIC DNA]</scope>
</reference>
<evidence type="ECO:0000256" key="6">
    <source>
        <dbReference type="RuleBase" id="RU363041"/>
    </source>
</evidence>
<evidence type="ECO:0000256" key="5">
    <source>
        <dbReference type="ARBA" id="ARBA00023136"/>
    </source>
</evidence>
<dbReference type="Pfam" id="PF01925">
    <property type="entry name" value="TauE"/>
    <property type="match status" value="1"/>
</dbReference>
<name>A0A0U1L0D8_9FIRM</name>
<dbReference type="GO" id="GO:0005886">
    <property type="term" value="C:plasma membrane"/>
    <property type="evidence" value="ECO:0007669"/>
    <property type="project" value="UniProtKB-SubCell"/>
</dbReference>
<dbReference type="InterPro" id="IPR002781">
    <property type="entry name" value="TM_pro_TauE-like"/>
</dbReference>
<keyword evidence="6" id="KW-1003">Cell membrane</keyword>
<evidence type="ECO:0000256" key="1">
    <source>
        <dbReference type="ARBA" id="ARBA00004141"/>
    </source>
</evidence>
<feature type="transmembrane region" description="Helical" evidence="6">
    <location>
        <begin position="23"/>
        <end position="43"/>
    </location>
</feature>
<evidence type="ECO:0000313" key="7">
    <source>
        <dbReference type="EMBL" id="CQR73140.1"/>
    </source>
</evidence>
<evidence type="ECO:0000256" key="2">
    <source>
        <dbReference type="ARBA" id="ARBA00009142"/>
    </source>
</evidence>
<proteinExistence type="inferred from homology"/>
<sequence>MIGIGGGIIMIPGMVLFLGLTQYTAHATSLAAIVPLAVISAMVYSTYGNFNITLAILFALGGMLGAYIGSSLMPYVNPNILKRILAVACIVAAVRMGV</sequence>
<keyword evidence="8" id="KW-1185">Reference proteome</keyword>
<organism evidence="7 8">
    <name type="scientific">Sporomusa ovata</name>
    <dbReference type="NCBI Taxonomy" id="2378"/>
    <lineage>
        <taxon>Bacteria</taxon>
        <taxon>Bacillati</taxon>
        <taxon>Bacillota</taxon>
        <taxon>Negativicutes</taxon>
        <taxon>Selenomonadales</taxon>
        <taxon>Sporomusaceae</taxon>
        <taxon>Sporomusa</taxon>
    </lineage>
</organism>
<gene>
    <name evidence="7" type="ORF">SpAn4DRAFT_2372</name>
</gene>
<keyword evidence="5 6" id="KW-0472">Membrane</keyword>
<dbReference type="PANTHER" id="PTHR43701">
    <property type="entry name" value="MEMBRANE TRANSPORTER PROTEIN MJ0441-RELATED"/>
    <property type="match status" value="1"/>
</dbReference>
<dbReference type="Proteomes" id="UP000049855">
    <property type="component" value="Unassembled WGS sequence"/>
</dbReference>
<dbReference type="EMBL" id="CTRP01000012">
    <property type="protein sequence ID" value="CQR73140.1"/>
    <property type="molecule type" value="Genomic_DNA"/>
</dbReference>
<dbReference type="InterPro" id="IPR051598">
    <property type="entry name" value="TSUP/Inactive_protease-like"/>
</dbReference>
<keyword evidence="3 6" id="KW-0812">Transmembrane</keyword>